<evidence type="ECO:0000313" key="2">
    <source>
        <dbReference type="Proteomes" id="UP000250991"/>
    </source>
</evidence>
<protein>
    <submittedName>
        <fullName evidence="1">Uncharacterized protein</fullName>
    </submittedName>
</protein>
<name>A0A2X3KMR3_ECOLX</name>
<reference evidence="1 2" key="1">
    <citation type="submission" date="2018-06" db="EMBL/GenBank/DDBJ databases">
        <authorList>
            <consortium name="Pathogen Informatics"/>
            <person name="Doyle S."/>
        </authorList>
    </citation>
    <scope>NUCLEOTIDE SEQUENCE [LARGE SCALE GENOMIC DNA]</scope>
    <source>
        <strain evidence="1 2">NCTC8009</strain>
    </source>
</reference>
<dbReference type="EMBL" id="UARW01000010">
    <property type="protein sequence ID" value="SQD07235.1"/>
    <property type="molecule type" value="Genomic_DNA"/>
</dbReference>
<evidence type="ECO:0000313" key="1">
    <source>
        <dbReference type="EMBL" id="SQD07235.1"/>
    </source>
</evidence>
<sequence>MAFMIAGNGKLCQRDLRHLFAIAHDNHPIGIATSSSSSEEITSSARPSRISVSIRRMISAWAPTSMPRLAHRGSEIAVGSVANVKATLFADCRPERNSIGCSVEGVRMPSWRIKRSAISCCSLREMGRSQPRWAWRARMIFSRTGGGGDDAIGFPVFRAESDAQY</sequence>
<organism evidence="1 2">
    <name type="scientific">Escherichia coli</name>
    <dbReference type="NCBI Taxonomy" id="562"/>
    <lineage>
        <taxon>Bacteria</taxon>
        <taxon>Pseudomonadati</taxon>
        <taxon>Pseudomonadota</taxon>
        <taxon>Gammaproteobacteria</taxon>
        <taxon>Enterobacterales</taxon>
        <taxon>Enterobacteriaceae</taxon>
        <taxon>Escherichia</taxon>
    </lineage>
</organism>
<accession>A0A2X3KMR3</accession>
<gene>
    <name evidence="1" type="ORF">NCTC8009_07856</name>
</gene>
<proteinExistence type="predicted"/>
<dbReference type="Proteomes" id="UP000250991">
    <property type="component" value="Unassembled WGS sequence"/>
</dbReference>
<dbReference type="AlphaFoldDB" id="A0A2X3KMR3"/>